<gene>
    <name evidence="2" type="primary">sspN</name>
    <name evidence="4" type="ORF">AB447_208630</name>
    <name evidence="5" type="ORF">P8828_01170</name>
</gene>
<dbReference type="GO" id="GO:0030435">
    <property type="term" value="P:sporulation resulting in formation of a cellular spore"/>
    <property type="evidence" value="ECO:0007669"/>
    <property type="project" value="UniProtKB-KW"/>
</dbReference>
<comment type="caution">
    <text evidence="4">The sequence shown here is derived from an EMBL/GenBank/DDBJ whole genome shotgun (WGS) entry which is preliminary data.</text>
</comment>
<evidence type="ECO:0000256" key="1">
    <source>
        <dbReference type="ARBA" id="ARBA00022969"/>
    </source>
</evidence>
<dbReference type="STRING" id="1664069.BGLY_2264"/>
<comment type="subcellular location">
    <subcellularLocation>
        <location evidence="2">Spore core</location>
    </subcellularLocation>
</comment>
<accession>A0A0J6E0V6</accession>
<dbReference type="GO" id="GO:0042601">
    <property type="term" value="C:endospore-forming forespore"/>
    <property type="evidence" value="ECO:0007669"/>
    <property type="project" value="InterPro"/>
</dbReference>
<evidence type="ECO:0000313" key="7">
    <source>
        <dbReference type="Proteomes" id="UP001341297"/>
    </source>
</evidence>
<dbReference type="AlphaFoldDB" id="A0A0J6E0V6"/>
<name>A0A0J6E0V6_9BACI</name>
<dbReference type="Pfam" id="PF08177">
    <property type="entry name" value="SspN"/>
    <property type="match status" value="1"/>
</dbReference>
<evidence type="ECO:0000256" key="2">
    <source>
        <dbReference type="HAMAP-Rule" id="MF_01505"/>
    </source>
</evidence>
<dbReference type="EMBL" id="JARRTL010000005">
    <property type="protein sequence ID" value="MEC0483470.1"/>
    <property type="molecule type" value="Genomic_DNA"/>
</dbReference>
<reference evidence="4" key="2">
    <citation type="submission" date="2015-10" db="EMBL/GenBank/DDBJ databases">
        <authorList>
            <person name="Gilbert D.G."/>
        </authorList>
    </citation>
    <scope>NUCLEOTIDE SEQUENCE</scope>
    <source>
        <strain evidence="4">GO-13</strain>
    </source>
</reference>
<dbReference type="NCBIfam" id="NF006904">
    <property type="entry name" value="PRK09398.1"/>
    <property type="match status" value="1"/>
</dbReference>
<keyword evidence="7" id="KW-1185">Reference proteome</keyword>
<accession>A0A0J6F0P2</accession>
<comment type="induction">
    <text evidence="2">Expressed only in the forespore compartment of sporulating cells.</text>
</comment>
<dbReference type="HAMAP" id="MF_01505">
    <property type="entry name" value="SspN"/>
    <property type="match status" value="1"/>
</dbReference>
<comment type="similarity">
    <text evidence="2">Belongs to the SspN family.</text>
</comment>
<feature type="region of interest" description="Disordered" evidence="3">
    <location>
        <begin position="1"/>
        <end position="47"/>
    </location>
</feature>
<reference evidence="5 7" key="3">
    <citation type="submission" date="2023-03" db="EMBL/GenBank/DDBJ databases">
        <title>Agriculturally important microbes genome sequencing.</title>
        <authorList>
            <person name="Dunlap C."/>
        </authorList>
    </citation>
    <scope>NUCLEOTIDE SEQUENCE [LARGE SCALE GENOMIC DNA]</scope>
    <source>
        <strain evidence="5 7">CBP-3203</strain>
    </source>
</reference>
<keyword evidence="1 2" id="KW-0749">Sporulation</keyword>
<dbReference type="RefSeq" id="WP_006637039.1">
    <property type="nucleotide sequence ID" value="NZ_CP023481.1"/>
</dbReference>
<dbReference type="Proteomes" id="UP001341297">
    <property type="component" value="Unassembled WGS sequence"/>
</dbReference>
<evidence type="ECO:0000256" key="3">
    <source>
        <dbReference type="SAM" id="MobiDB-lite"/>
    </source>
</evidence>
<dbReference type="PATRIC" id="fig|1664069.3.peg.5180"/>
<dbReference type="EMBL" id="LECW02000078">
    <property type="protein sequence ID" value="KRT87293.1"/>
    <property type="molecule type" value="Genomic_DNA"/>
</dbReference>
<sequence length="47" mass="5391">MPREHDKQAKFAPSHLGTKPVEYKRNKGKKMHDKSGETPIIMQTKGE</sequence>
<dbReference type="OrthoDB" id="2455637at2"/>
<evidence type="ECO:0000313" key="5">
    <source>
        <dbReference type="EMBL" id="MEC0483470.1"/>
    </source>
</evidence>
<dbReference type="GO" id="GO:0030436">
    <property type="term" value="P:asexual sporulation"/>
    <property type="evidence" value="ECO:0007669"/>
    <property type="project" value="UniProtKB-UniRule"/>
</dbReference>
<dbReference type="GeneID" id="92789932"/>
<protein>
    <recommendedName>
        <fullName evidence="2">Small, acid-soluble spore protein N</fullName>
        <shortName evidence="2">SASP N</shortName>
    </recommendedName>
</protein>
<reference evidence="4 6" key="1">
    <citation type="journal article" date="2015" name="Int. J. Syst. Evol. Microbiol.">
        <title>Bacillus glycinifermentans sp. nov., isolated from fermented soybean paste.</title>
        <authorList>
            <person name="Kim S.J."/>
            <person name="Dunlap C.A."/>
            <person name="Kwon S.W."/>
            <person name="Rooney A.P."/>
        </authorList>
    </citation>
    <scope>NUCLEOTIDE SEQUENCE [LARGE SCALE GENOMIC DNA]</scope>
    <source>
        <strain evidence="4 6">GO-13</strain>
    </source>
</reference>
<dbReference type="InterPro" id="IPR012612">
    <property type="entry name" value="SASP_SspN"/>
</dbReference>
<evidence type="ECO:0000313" key="6">
    <source>
        <dbReference type="Proteomes" id="UP000036168"/>
    </source>
</evidence>
<evidence type="ECO:0000313" key="4">
    <source>
        <dbReference type="EMBL" id="KRT87293.1"/>
    </source>
</evidence>
<dbReference type="Proteomes" id="UP000036168">
    <property type="component" value="Unassembled WGS sequence"/>
</dbReference>
<proteinExistence type="evidence at transcript level"/>
<organism evidence="4 6">
    <name type="scientific">Bacillus glycinifermentans</name>
    <dbReference type="NCBI Taxonomy" id="1664069"/>
    <lineage>
        <taxon>Bacteria</taxon>
        <taxon>Bacillati</taxon>
        <taxon>Bacillota</taxon>
        <taxon>Bacilli</taxon>
        <taxon>Bacillales</taxon>
        <taxon>Bacillaceae</taxon>
        <taxon>Bacillus</taxon>
    </lineage>
</organism>